<dbReference type="Proteomes" id="UP000053240">
    <property type="component" value="Unassembled WGS sequence"/>
</dbReference>
<gene>
    <name evidence="3" type="ORF">RR48_11277</name>
</gene>
<feature type="region of interest" description="Disordered" evidence="2">
    <location>
        <begin position="61"/>
        <end position="80"/>
    </location>
</feature>
<reference evidence="3 4" key="1">
    <citation type="journal article" date="2015" name="Nat. Commun.">
        <title>Outbred genome sequencing and CRISPR/Cas9 gene editing in butterflies.</title>
        <authorList>
            <person name="Li X."/>
            <person name="Fan D."/>
            <person name="Zhang W."/>
            <person name="Liu G."/>
            <person name="Zhang L."/>
            <person name="Zhao L."/>
            <person name="Fang X."/>
            <person name="Chen L."/>
            <person name="Dong Y."/>
            <person name="Chen Y."/>
            <person name="Ding Y."/>
            <person name="Zhao R."/>
            <person name="Feng M."/>
            <person name="Zhu Y."/>
            <person name="Feng Y."/>
            <person name="Jiang X."/>
            <person name="Zhu D."/>
            <person name="Xiang H."/>
            <person name="Feng X."/>
            <person name="Li S."/>
            <person name="Wang J."/>
            <person name="Zhang G."/>
            <person name="Kronforst M.R."/>
            <person name="Wang W."/>
        </authorList>
    </citation>
    <scope>NUCLEOTIDE SEQUENCE [LARGE SCALE GENOMIC DNA]</scope>
    <source>
        <strain evidence="3">Ya'a_city_454_Pm</strain>
        <tissue evidence="3">Whole body</tissue>
    </source>
</reference>
<sequence length="131" mass="14807">METFVSKLSEVSRHELYNKAAKHPQLRAKVPAEVLIDYEFCRLFKVLESVLIQTLVVKEESGAEEAGRAGTGTGEETGVREGGAALEQYKALIRQQDARLQELVAQLDDMLQQNHALQVTYTILTRRPFKY</sequence>
<keyword evidence="1" id="KW-0175">Coiled coil</keyword>
<name>A0A194QVY0_PAPMA</name>
<evidence type="ECO:0000256" key="1">
    <source>
        <dbReference type="SAM" id="Coils"/>
    </source>
</evidence>
<dbReference type="InParanoid" id="A0A194QVY0"/>
<dbReference type="AlphaFoldDB" id="A0A194QVY0"/>
<dbReference type="STRING" id="76193.A0A194QVY0"/>
<dbReference type="EMBL" id="KQ461181">
    <property type="protein sequence ID" value="KPJ07721.1"/>
    <property type="molecule type" value="Genomic_DNA"/>
</dbReference>
<protein>
    <submittedName>
        <fullName evidence="3">General vesicular transport factor p115</fullName>
    </submittedName>
</protein>
<evidence type="ECO:0000313" key="3">
    <source>
        <dbReference type="EMBL" id="KPJ07721.1"/>
    </source>
</evidence>
<proteinExistence type="predicted"/>
<evidence type="ECO:0000256" key="2">
    <source>
        <dbReference type="SAM" id="MobiDB-lite"/>
    </source>
</evidence>
<organism evidence="3 4">
    <name type="scientific">Papilio machaon</name>
    <name type="common">Old World swallowtail butterfly</name>
    <dbReference type="NCBI Taxonomy" id="76193"/>
    <lineage>
        <taxon>Eukaryota</taxon>
        <taxon>Metazoa</taxon>
        <taxon>Ecdysozoa</taxon>
        <taxon>Arthropoda</taxon>
        <taxon>Hexapoda</taxon>
        <taxon>Insecta</taxon>
        <taxon>Pterygota</taxon>
        <taxon>Neoptera</taxon>
        <taxon>Endopterygota</taxon>
        <taxon>Lepidoptera</taxon>
        <taxon>Glossata</taxon>
        <taxon>Ditrysia</taxon>
        <taxon>Papilionoidea</taxon>
        <taxon>Papilionidae</taxon>
        <taxon>Papilioninae</taxon>
        <taxon>Papilio</taxon>
    </lineage>
</organism>
<accession>A0A194QVY0</accession>
<evidence type="ECO:0000313" key="4">
    <source>
        <dbReference type="Proteomes" id="UP000053240"/>
    </source>
</evidence>
<dbReference type="InterPro" id="IPR011989">
    <property type="entry name" value="ARM-like"/>
</dbReference>
<dbReference type="Gene3D" id="1.25.10.10">
    <property type="entry name" value="Leucine-rich Repeat Variant"/>
    <property type="match status" value="1"/>
</dbReference>
<keyword evidence="4" id="KW-1185">Reference proteome</keyword>
<feature type="coiled-coil region" evidence="1">
    <location>
        <begin position="86"/>
        <end position="120"/>
    </location>
</feature>